<evidence type="ECO:0000256" key="1">
    <source>
        <dbReference type="SAM" id="Phobius"/>
    </source>
</evidence>
<keyword evidence="1" id="KW-0472">Membrane</keyword>
<feature type="non-terminal residue" evidence="3">
    <location>
        <position position="1"/>
    </location>
</feature>
<name>A0A6P4JBG0_DROKI</name>
<feature type="transmembrane region" description="Helical" evidence="1">
    <location>
        <begin position="30"/>
        <end position="53"/>
    </location>
</feature>
<gene>
    <name evidence="3" type="primary">LOC108082087</name>
</gene>
<keyword evidence="2" id="KW-1185">Reference proteome</keyword>
<evidence type="ECO:0000313" key="3">
    <source>
        <dbReference type="RefSeq" id="XP_017032871.2"/>
    </source>
</evidence>
<keyword evidence="1" id="KW-1133">Transmembrane helix</keyword>
<proteinExistence type="predicted"/>
<reference evidence="2" key="1">
    <citation type="submission" date="2025-05" db="UniProtKB">
        <authorList>
            <consortium name="RefSeq"/>
        </authorList>
    </citation>
    <scope>NUCLEOTIDE SEQUENCE [LARGE SCALE GENOMIC DNA]</scope>
    <source>
        <strain evidence="2">14028-0561.14</strain>
    </source>
</reference>
<dbReference type="AlphaFoldDB" id="A0A6P4JBG0"/>
<accession>A0A6P4JBG0</accession>
<dbReference type="OrthoDB" id="7859999at2759"/>
<dbReference type="RefSeq" id="XP_017032871.2">
    <property type="nucleotide sequence ID" value="XM_017177382.3"/>
</dbReference>
<reference evidence="3" key="2">
    <citation type="submission" date="2025-08" db="UniProtKB">
        <authorList>
            <consortium name="RefSeq"/>
        </authorList>
    </citation>
    <scope>IDENTIFICATION</scope>
    <source>
        <strain evidence="3">14028-0561.14</strain>
        <tissue evidence="3">Whole fly</tissue>
    </source>
</reference>
<keyword evidence="1" id="KW-0812">Transmembrane</keyword>
<evidence type="ECO:0000313" key="2">
    <source>
        <dbReference type="Proteomes" id="UP001652661"/>
    </source>
</evidence>
<organism evidence="2 3">
    <name type="scientific">Drosophila kikkawai</name>
    <name type="common">Fruit fly</name>
    <dbReference type="NCBI Taxonomy" id="30033"/>
    <lineage>
        <taxon>Eukaryota</taxon>
        <taxon>Metazoa</taxon>
        <taxon>Ecdysozoa</taxon>
        <taxon>Arthropoda</taxon>
        <taxon>Hexapoda</taxon>
        <taxon>Insecta</taxon>
        <taxon>Pterygota</taxon>
        <taxon>Neoptera</taxon>
        <taxon>Endopterygota</taxon>
        <taxon>Diptera</taxon>
        <taxon>Brachycera</taxon>
        <taxon>Muscomorpha</taxon>
        <taxon>Ephydroidea</taxon>
        <taxon>Drosophilidae</taxon>
        <taxon>Drosophila</taxon>
        <taxon>Sophophora</taxon>
    </lineage>
</organism>
<dbReference type="Proteomes" id="UP001652661">
    <property type="component" value="Chromosome 2L"/>
</dbReference>
<dbReference type="GeneID" id="108082087"/>
<sequence>QEASAILLKLKRLFCVYFIYNKNRKSLKNLVTMLTLWRGFLFGLFAVFILYLLKKFLRELHIIRRLINLIESKRDIFEQVSETDEDEGIVDDEILFTDLNPEQSLEKYRRVRFEAAAIAMRGAVNRAGRAQEHGN</sequence>
<protein>
    <submittedName>
        <fullName evidence="3">Uncharacterized protein</fullName>
    </submittedName>
</protein>